<evidence type="ECO:0000313" key="1">
    <source>
        <dbReference type="EMBL" id="MBB5430765.1"/>
    </source>
</evidence>
<accession>A0A7W8VCA4</accession>
<proteinExistence type="predicted"/>
<dbReference type="EMBL" id="JACHDB010000001">
    <property type="protein sequence ID" value="MBB5430765.1"/>
    <property type="molecule type" value="Genomic_DNA"/>
</dbReference>
<dbReference type="RefSeq" id="WP_184388877.1">
    <property type="nucleotide sequence ID" value="NZ_BAAAJD010000018.1"/>
</dbReference>
<dbReference type="Proteomes" id="UP000572635">
    <property type="component" value="Unassembled WGS sequence"/>
</dbReference>
<sequence length="162" mass="17733">MPHRPLLFLDVDGPLIPYAVGEGRPSPGYAPLRLGGARRWLNPRHGAALLALPYRPVWATTWEHDANEVLAPLLGLPELPVVEWPDGAPAYGRTHFKTAVLLDYAAGRPFAWVDDEITDGDRDFTAEHHAAPALLHRVDPALGLGADDFAALARWAGRLTRD</sequence>
<dbReference type="AlphaFoldDB" id="A0A7W8VCA4"/>
<comment type="caution">
    <text evidence="1">The sequence shown here is derived from an EMBL/GenBank/DDBJ whole genome shotgun (WGS) entry which is preliminary data.</text>
</comment>
<keyword evidence="2" id="KW-1185">Reference proteome</keyword>
<gene>
    <name evidence="1" type="ORF">HDA36_000849</name>
</gene>
<evidence type="ECO:0000313" key="2">
    <source>
        <dbReference type="Proteomes" id="UP000572635"/>
    </source>
</evidence>
<reference evidence="1 2" key="1">
    <citation type="submission" date="2020-08" db="EMBL/GenBank/DDBJ databases">
        <title>Sequencing the genomes of 1000 actinobacteria strains.</title>
        <authorList>
            <person name="Klenk H.-P."/>
        </authorList>
    </citation>
    <scope>NUCLEOTIDE SEQUENCE [LARGE SCALE GENOMIC DNA]</scope>
    <source>
        <strain evidence="1 2">DSM 44551</strain>
    </source>
</reference>
<protein>
    <recommendedName>
        <fullName evidence="3">Secreted protein</fullName>
    </recommendedName>
</protein>
<name>A0A7W8VCA4_9ACTN</name>
<organism evidence="1 2">
    <name type="scientific">Nocardiopsis composta</name>
    <dbReference type="NCBI Taxonomy" id="157465"/>
    <lineage>
        <taxon>Bacteria</taxon>
        <taxon>Bacillati</taxon>
        <taxon>Actinomycetota</taxon>
        <taxon>Actinomycetes</taxon>
        <taxon>Streptosporangiales</taxon>
        <taxon>Nocardiopsidaceae</taxon>
        <taxon>Nocardiopsis</taxon>
    </lineage>
</organism>
<evidence type="ECO:0008006" key="3">
    <source>
        <dbReference type="Google" id="ProtNLM"/>
    </source>
</evidence>